<feature type="signal peptide" evidence="4">
    <location>
        <begin position="1"/>
        <end position="24"/>
    </location>
</feature>
<dbReference type="SUPFAM" id="SSF49482">
    <property type="entry name" value="Aromatic compound dioxygenase"/>
    <property type="match status" value="1"/>
</dbReference>
<dbReference type="PANTHER" id="PTHR33711:SF10">
    <property type="entry name" value="INTRADIOL RING-CLEAVAGE DIOXYGENASES DOMAIN-CONTAINING PROTEIN"/>
    <property type="match status" value="1"/>
</dbReference>
<dbReference type="InterPro" id="IPR000627">
    <property type="entry name" value="Intradiol_dOase_C"/>
</dbReference>
<gene>
    <name evidence="6" type="ORF">CLV31_102118</name>
</gene>
<dbReference type="GO" id="GO:0008199">
    <property type="term" value="F:ferric iron binding"/>
    <property type="evidence" value="ECO:0007669"/>
    <property type="project" value="InterPro"/>
</dbReference>
<comment type="caution">
    <text evidence="6">The sequence shown here is derived from an EMBL/GenBank/DDBJ whole genome shotgun (WGS) entry which is preliminary data.</text>
</comment>
<feature type="chain" id="PRO_5016281892" evidence="4">
    <location>
        <begin position="25"/>
        <end position="215"/>
    </location>
</feature>
<dbReference type="EMBL" id="QKTX01000002">
    <property type="protein sequence ID" value="PZV86223.1"/>
    <property type="molecule type" value="Genomic_DNA"/>
</dbReference>
<evidence type="ECO:0000256" key="3">
    <source>
        <dbReference type="ARBA" id="ARBA00023002"/>
    </source>
</evidence>
<sequence length="215" mass="24217">MVTKAFLSWTLITLLGFTSISCNGQSPKFSKSDKPIGGACEGCEAVFEFGDRDLNPVDTLPGFMFSDPKLKLFGKVYQKDGKTPAGGVILYIYHTDRTGVYPRKGNETGWGKRHGYLRGWVKTDESGNYAFYTFRPAAYQDRSEPEHIHLTVKEPGKTAYYLDDFLFEDDPLLTPEKKQSFPQRGGSGVFLPIYQDGIFQIKRDIVLGLNIPDYE</sequence>
<dbReference type="PROSITE" id="PS51257">
    <property type="entry name" value="PROKAR_LIPOPROTEIN"/>
    <property type="match status" value="1"/>
</dbReference>
<keyword evidence="4" id="KW-0732">Signal</keyword>
<feature type="domain" description="Intradiol ring-cleavage dioxygenases" evidence="5">
    <location>
        <begin position="70"/>
        <end position="174"/>
    </location>
</feature>
<dbReference type="Gene3D" id="2.60.130.10">
    <property type="entry name" value="Aromatic compound dioxygenase"/>
    <property type="match status" value="1"/>
</dbReference>
<evidence type="ECO:0000259" key="5">
    <source>
        <dbReference type="Pfam" id="PF00775"/>
    </source>
</evidence>
<name>A0A326S452_9BACT</name>
<dbReference type="RefSeq" id="WP_111391382.1">
    <property type="nucleotide sequence ID" value="NZ_QKTX01000002.1"/>
</dbReference>
<dbReference type="GO" id="GO:0016702">
    <property type="term" value="F:oxidoreductase activity, acting on single donors with incorporation of molecular oxygen, incorporation of two atoms of oxygen"/>
    <property type="evidence" value="ECO:0007669"/>
    <property type="project" value="InterPro"/>
</dbReference>
<accession>A0A326S452</accession>
<keyword evidence="3" id="KW-0560">Oxidoreductase</keyword>
<keyword evidence="7" id="KW-1185">Reference proteome</keyword>
<evidence type="ECO:0000313" key="7">
    <source>
        <dbReference type="Proteomes" id="UP000248917"/>
    </source>
</evidence>
<dbReference type="PANTHER" id="PTHR33711">
    <property type="entry name" value="DIOXYGENASE, PUTATIVE (AFU_ORTHOLOGUE AFUA_2G02910)-RELATED"/>
    <property type="match status" value="1"/>
</dbReference>
<keyword evidence="2 6" id="KW-0223">Dioxygenase</keyword>
<dbReference type="AlphaFoldDB" id="A0A326S452"/>
<reference evidence="6 7" key="1">
    <citation type="submission" date="2018-06" db="EMBL/GenBank/DDBJ databases">
        <title>Genomic Encyclopedia of Archaeal and Bacterial Type Strains, Phase II (KMG-II): from individual species to whole genera.</title>
        <authorList>
            <person name="Goeker M."/>
        </authorList>
    </citation>
    <scope>NUCLEOTIDE SEQUENCE [LARGE SCALE GENOMIC DNA]</scope>
    <source>
        <strain evidence="6 7">T4</strain>
    </source>
</reference>
<protein>
    <submittedName>
        <fullName evidence="6">Protocatechuate 3,4-dioxygenase beta subunit</fullName>
    </submittedName>
</protein>
<evidence type="ECO:0000256" key="1">
    <source>
        <dbReference type="ARBA" id="ARBA00007825"/>
    </source>
</evidence>
<organism evidence="6 7">
    <name type="scientific">Algoriphagus aquaeductus</name>
    <dbReference type="NCBI Taxonomy" id="475299"/>
    <lineage>
        <taxon>Bacteria</taxon>
        <taxon>Pseudomonadati</taxon>
        <taxon>Bacteroidota</taxon>
        <taxon>Cytophagia</taxon>
        <taxon>Cytophagales</taxon>
        <taxon>Cyclobacteriaceae</taxon>
        <taxon>Algoriphagus</taxon>
    </lineage>
</organism>
<comment type="similarity">
    <text evidence="1">Belongs to the intradiol ring-cleavage dioxygenase family.</text>
</comment>
<proteinExistence type="inferred from homology"/>
<dbReference type="InterPro" id="IPR015889">
    <property type="entry name" value="Intradiol_dOase_core"/>
</dbReference>
<evidence type="ECO:0000313" key="6">
    <source>
        <dbReference type="EMBL" id="PZV86223.1"/>
    </source>
</evidence>
<dbReference type="InterPro" id="IPR050770">
    <property type="entry name" value="Intradiol_RC_Dioxygenase"/>
</dbReference>
<dbReference type="Proteomes" id="UP000248917">
    <property type="component" value="Unassembled WGS sequence"/>
</dbReference>
<evidence type="ECO:0000256" key="2">
    <source>
        <dbReference type="ARBA" id="ARBA00022964"/>
    </source>
</evidence>
<dbReference type="OrthoDB" id="933561at2"/>
<dbReference type="Pfam" id="PF00775">
    <property type="entry name" value="Dioxygenase_C"/>
    <property type="match status" value="1"/>
</dbReference>
<evidence type="ECO:0000256" key="4">
    <source>
        <dbReference type="SAM" id="SignalP"/>
    </source>
</evidence>